<dbReference type="Pfam" id="PF11969">
    <property type="entry name" value="DcpS_C"/>
    <property type="match status" value="1"/>
</dbReference>
<evidence type="ECO:0000256" key="7">
    <source>
        <dbReference type="ARBA" id="ARBA00022490"/>
    </source>
</evidence>
<comment type="similarity">
    <text evidence="3 15">Belongs to the HIT family.</text>
</comment>
<dbReference type="InterPro" id="IPR008594">
    <property type="entry name" value="DcpS/DCS2"/>
</dbReference>
<dbReference type="GO" id="GO:0000290">
    <property type="term" value="P:deadenylation-dependent decapping of nuclear-transcribed mRNA"/>
    <property type="evidence" value="ECO:0007669"/>
    <property type="project" value="UniProtKB-UniRule"/>
</dbReference>
<comment type="subcellular location">
    <subcellularLocation>
        <location evidence="2">Cytoplasm</location>
    </subcellularLocation>
    <subcellularLocation>
        <location evidence="1 15">Nucleus</location>
    </subcellularLocation>
</comment>
<evidence type="ECO:0000313" key="18">
    <source>
        <dbReference type="EMBL" id="CAD7092898.1"/>
    </source>
</evidence>
<evidence type="ECO:0000256" key="2">
    <source>
        <dbReference type="ARBA" id="ARBA00004496"/>
    </source>
</evidence>
<keyword evidence="19" id="KW-1185">Reference proteome</keyword>
<dbReference type="OrthoDB" id="10264956at2759"/>
<name>A0A7R8Z2E5_HERIL</name>
<dbReference type="SUPFAM" id="SSF54197">
    <property type="entry name" value="HIT-like"/>
    <property type="match status" value="1"/>
</dbReference>
<proteinExistence type="inferred from homology"/>
<dbReference type="GO" id="GO:0140932">
    <property type="term" value="F:5'-(N(7)-methyl 5'-triphosphoguanosine)-[mRNA] diphosphatase activity"/>
    <property type="evidence" value="ECO:0007669"/>
    <property type="project" value="UniProtKB-EC"/>
</dbReference>
<dbReference type="AlphaFoldDB" id="A0A7R8Z2E5"/>
<feature type="binding site" evidence="17">
    <location>
        <position position="157"/>
    </location>
    <ligand>
        <name>substrate</name>
    </ligand>
</feature>
<evidence type="ECO:0000256" key="16">
    <source>
        <dbReference type="PIRSR" id="PIRSR028973-1"/>
    </source>
</evidence>
<evidence type="ECO:0000256" key="5">
    <source>
        <dbReference type="ARBA" id="ARBA00012520"/>
    </source>
</evidence>
<comment type="subunit">
    <text evidence="4">Homodimer. Associates with components of the exosome multienzyme ribonuclease complex, such as EXOSC3 and EXOSC4. Interacts with NDOR1.</text>
</comment>
<dbReference type="GO" id="GO:0008380">
    <property type="term" value="P:RNA splicing"/>
    <property type="evidence" value="ECO:0007669"/>
    <property type="project" value="UniProtKB-KW"/>
</dbReference>
<dbReference type="PANTHER" id="PTHR12978:SF0">
    <property type="entry name" value="M7GPPPX DIPHOSPHATASE"/>
    <property type="match status" value="1"/>
</dbReference>
<dbReference type="FunFam" id="3.30.200.40:FF:000001">
    <property type="entry name" value="m7GpppX diphosphatase"/>
    <property type="match status" value="1"/>
</dbReference>
<dbReference type="Gene3D" id="3.30.200.40">
    <property type="entry name" value="Scavenger mRNA decapping enzyme, N-terminal domain"/>
    <property type="match status" value="1"/>
</dbReference>
<keyword evidence="12" id="KW-0508">mRNA splicing</keyword>
<evidence type="ECO:0000256" key="11">
    <source>
        <dbReference type="ARBA" id="ARBA00022990"/>
    </source>
</evidence>
<dbReference type="FunFam" id="3.30.428.10:FF:000006">
    <property type="entry name" value="m7GpppX diphosphatase"/>
    <property type="match status" value="1"/>
</dbReference>
<feature type="binding site" evidence="17">
    <location>
        <position position="179"/>
    </location>
    <ligand>
        <name>substrate</name>
    </ligand>
</feature>
<dbReference type="EMBL" id="LR899014">
    <property type="protein sequence ID" value="CAD7092898.1"/>
    <property type="molecule type" value="Genomic_DNA"/>
</dbReference>
<evidence type="ECO:0000256" key="14">
    <source>
        <dbReference type="ARBA" id="ARBA00048222"/>
    </source>
</evidence>
<dbReference type="PIRSF" id="PIRSF028973">
    <property type="entry name" value="Scavenger_mRNA_decap_enz"/>
    <property type="match status" value="1"/>
</dbReference>
<dbReference type="FunCoup" id="A0A7R8Z2E5">
    <property type="interactions" value="2083"/>
</dbReference>
<accession>A0A7R8Z2E5</accession>
<keyword evidence="13 15" id="KW-0539">Nucleus</keyword>
<feature type="binding site" evidence="17">
    <location>
        <position position="147"/>
    </location>
    <ligand>
        <name>substrate</name>
    </ligand>
</feature>
<dbReference type="EC" id="3.6.1.59" evidence="5 15"/>
<dbReference type="InParanoid" id="A0A7R8Z2E5"/>
<dbReference type="SUPFAM" id="SSF102860">
    <property type="entry name" value="mRNA decapping enzyme DcpS N-terminal domain"/>
    <property type="match status" value="1"/>
</dbReference>
<feature type="binding site" evidence="17">
    <location>
        <begin position="240"/>
        <end position="251"/>
    </location>
    <ligand>
        <name>substrate</name>
    </ligand>
</feature>
<keyword evidence="9 15" id="KW-0507">mRNA processing</keyword>
<dbReference type="GO" id="GO:0006397">
    <property type="term" value="P:mRNA processing"/>
    <property type="evidence" value="ECO:0007669"/>
    <property type="project" value="UniProtKB-KW"/>
</dbReference>
<evidence type="ECO:0000256" key="9">
    <source>
        <dbReference type="ARBA" id="ARBA00022664"/>
    </source>
</evidence>
<evidence type="ECO:0000256" key="15">
    <source>
        <dbReference type="PIRNR" id="PIRNR028973"/>
    </source>
</evidence>
<evidence type="ECO:0000256" key="17">
    <source>
        <dbReference type="PIRSR" id="PIRSR028973-2"/>
    </source>
</evidence>
<evidence type="ECO:0000256" key="10">
    <source>
        <dbReference type="ARBA" id="ARBA00022801"/>
    </source>
</evidence>
<evidence type="ECO:0000313" key="19">
    <source>
        <dbReference type="Proteomes" id="UP000594454"/>
    </source>
</evidence>
<keyword evidence="11" id="KW-0007">Acetylation</keyword>
<evidence type="ECO:0000256" key="13">
    <source>
        <dbReference type="ARBA" id="ARBA00023242"/>
    </source>
</evidence>
<gene>
    <name evidence="18" type="ORF">HERILL_LOCUS15225</name>
</gene>
<comment type="catalytic activity">
    <reaction evidence="14 15">
        <text>a 5'-end (N(7)-methyl 5'-triphosphoguanosine)-ribonucleoside in mRNA + H2O = N(7)-methyl-GMP + a 5'-end diphospho-ribonucleoside in mRNA + 2 H(+)</text>
        <dbReference type="Rhea" id="RHEA:65388"/>
        <dbReference type="Rhea" id="RHEA-COMP:17165"/>
        <dbReference type="Rhea" id="RHEA-COMP:17167"/>
        <dbReference type="ChEBI" id="CHEBI:15377"/>
        <dbReference type="ChEBI" id="CHEBI:15378"/>
        <dbReference type="ChEBI" id="CHEBI:58285"/>
        <dbReference type="ChEBI" id="CHEBI:156461"/>
        <dbReference type="ChEBI" id="CHEBI:167616"/>
        <dbReference type="EC" id="3.6.1.59"/>
    </reaction>
</comment>
<evidence type="ECO:0000256" key="1">
    <source>
        <dbReference type="ARBA" id="ARBA00004123"/>
    </source>
</evidence>
<dbReference type="Gene3D" id="3.30.428.10">
    <property type="entry name" value="HIT-like"/>
    <property type="match status" value="1"/>
</dbReference>
<reference evidence="18 19" key="1">
    <citation type="submission" date="2020-11" db="EMBL/GenBank/DDBJ databases">
        <authorList>
            <person name="Wallbank WR R."/>
            <person name="Pardo Diaz C."/>
            <person name="Kozak K."/>
            <person name="Martin S."/>
            <person name="Jiggins C."/>
            <person name="Moest M."/>
            <person name="Warren A I."/>
            <person name="Generalovic N T."/>
            <person name="Byers J.R.P. K."/>
            <person name="Montejo-Kovacevich G."/>
            <person name="Yen C E."/>
        </authorList>
    </citation>
    <scope>NUCLEOTIDE SEQUENCE [LARGE SCALE GENOMIC DNA]</scope>
</reference>
<dbReference type="Pfam" id="PF05652">
    <property type="entry name" value="DcpS"/>
    <property type="match status" value="1"/>
</dbReference>
<dbReference type="GO" id="GO:0000932">
    <property type="term" value="C:P-body"/>
    <property type="evidence" value="ECO:0007669"/>
    <property type="project" value="TreeGrafter"/>
</dbReference>
<keyword evidence="7" id="KW-0963">Cytoplasm</keyword>
<keyword evidence="8" id="KW-0597">Phosphoprotein</keyword>
<comment type="function">
    <text evidence="15">Decapping scavenger enzyme that catalyzes the cleavage of a residual cap structure following the degradation of mRNAs by the 3'-&gt;5' exosome-mediated mRNA decay pathway.</text>
</comment>
<evidence type="ECO:0000256" key="4">
    <source>
        <dbReference type="ARBA" id="ARBA00011140"/>
    </source>
</evidence>
<dbReference type="Proteomes" id="UP000594454">
    <property type="component" value="Chromosome 6"/>
</dbReference>
<evidence type="ECO:0000256" key="6">
    <source>
        <dbReference type="ARBA" id="ARBA00015636"/>
    </source>
</evidence>
<dbReference type="GO" id="GO:0005634">
    <property type="term" value="C:nucleus"/>
    <property type="evidence" value="ECO:0007669"/>
    <property type="project" value="UniProtKB-SubCell"/>
</dbReference>
<evidence type="ECO:0000256" key="8">
    <source>
        <dbReference type="ARBA" id="ARBA00022553"/>
    </source>
</evidence>
<sequence>MSDDKGVTEQPSYDLSNFKISEILLNNTRSKTITLLGIFPDLSDEDKAIVVLEKSAFGSDSTEDSVGGYFSQKTSYKAEFINNIYGNFEGLPPKEINKVKITVIYPATEKHIDKYSIRDKHLVLETPILYENVTEPYLKSTQFSLDWVYNILEHKKEKERIVFEDQDPQTGFILIPDLKWDGHSIETLYLLAIVHDRNIKSLRDLTDKHIPLLTNIRDEGLKAIENKYNIKQDQVRVYVHYQPSFYHFHVHFNPLNNDVPGMSCDKSHMLDTIINNITLMPDYYQKATLPFVLHDSALFEKFQEQEMRRVKPRLSCDSN</sequence>
<protein>
    <recommendedName>
        <fullName evidence="6 15">m7GpppX diphosphatase</fullName>
        <ecNumber evidence="5 15">3.6.1.59</ecNumber>
    </recommendedName>
</protein>
<evidence type="ECO:0000256" key="12">
    <source>
        <dbReference type="ARBA" id="ARBA00023187"/>
    </source>
</evidence>
<dbReference type="InterPro" id="IPR036265">
    <property type="entry name" value="HIT-like_sf"/>
</dbReference>
<dbReference type="GO" id="GO:0000340">
    <property type="term" value="F:RNA 7-methylguanosine cap binding"/>
    <property type="evidence" value="ECO:0007669"/>
    <property type="project" value="UniProtKB-UniRule"/>
</dbReference>
<dbReference type="InterPro" id="IPR011145">
    <property type="entry name" value="Scavenger_mRNA_decap_enz_N"/>
</dbReference>
<feature type="active site" description="Nucleophile" evidence="16">
    <location>
        <position position="249"/>
    </location>
</feature>
<dbReference type="OMA" id="HVHINPI"/>
<evidence type="ECO:0000256" key="3">
    <source>
        <dbReference type="ARBA" id="ARBA00010208"/>
    </source>
</evidence>
<organism evidence="18 19">
    <name type="scientific">Hermetia illucens</name>
    <name type="common">Black soldier fly</name>
    <dbReference type="NCBI Taxonomy" id="343691"/>
    <lineage>
        <taxon>Eukaryota</taxon>
        <taxon>Metazoa</taxon>
        <taxon>Ecdysozoa</taxon>
        <taxon>Arthropoda</taxon>
        <taxon>Hexapoda</taxon>
        <taxon>Insecta</taxon>
        <taxon>Pterygota</taxon>
        <taxon>Neoptera</taxon>
        <taxon>Endopterygota</taxon>
        <taxon>Diptera</taxon>
        <taxon>Brachycera</taxon>
        <taxon>Stratiomyomorpha</taxon>
        <taxon>Stratiomyidae</taxon>
        <taxon>Hermetiinae</taxon>
        <taxon>Hermetia</taxon>
    </lineage>
</organism>
<feature type="binding site" evidence="17">
    <location>
        <position position="177"/>
    </location>
    <ligand>
        <name>substrate</name>
    </ligand>
</feature>
<keyword evidence="10 15" id="KW-0378">Hydrolase</keyword>
<dbReference type="PANTHER" id="PTHR12978">
    <property type="entry name" value="HISTIDINE TRIAD HIT PROTEIN MEMBER"/>
    <property type="match status" value="1"/>
</dbReference>